<dbReference type="Proteomes" id="UP000626109">
    <property type="component" value="Unassembled WGS sequence"/>
</dbReference>
<dbReference type="EMBL" id="CAJNNW010027212">
    <property type="protein sequence ID" value="CAE8690176.1"/>
    <property type="molecule type" value="Genomic_DNA"/>
</dbReference>
<evidence type="ECO:0000313" key="5">
    <source>
        <dbReference type="Proteomes" id="UP000626109"/>
    </source>
</evidence>
<protein>
    <submittedName>
        <fullName evidence="4">Uncharacterized protein</fullName>
    </submittedName>
</protein>
<evidence type="ECO:0000256" key="1">
    <source>
        <dbReference type="SAM" id="MobiDB-lite"/>
    </source>
</evidence>
<evidence type="ECO:0000313" key="6">
    <source>
        <dbReference type="Proteomes" id="UP000654075"/>
    </source>
</evidence>
<feature type="compositionally biased region" description="Basic residues" evidence="1">
    <location>
        <begin position="140"/>
        <end position="156"/>
    </location>
</feature>
<feature type="compositionally biased region" description="Basic and acidic residues" evidence="1">
    <location>
        <begin position="62"/>
        <end position="81"/>
    </location>
</feature>
<dbReference type="EMBL" id="CAJNNV010016595">
    <property type="protein sequence ID" value="CAE8604555.1"/>
    <property type="molecule type" value="Genomic_DNA"/>
</dbReference>
<dbReference type="Proteomes" id="UP000654075">
    <property type="component" value="Unassembled WGS sequence"/>
</dbReference>
<dbReference type="AlphaFoldDB" id="A0A813K4V2"/>
<evidence type="ECO:0000313" key="3">
    <source>
        <dbReference type="EMBL" id="CAE8622793.1"/>
    </source>
</evidence>
<dbReference type="EMBL" id="CAJNNV010028055">
    <property type="protein sequence ID" value="CAE8622793.1"/>
    <property type="molecule type" value="Genomic_DNA"/>
</dbReference>
<comment type="caution">
    <text evidence="4">The sequence shown here is derived from an EMBL/GenBank/DDBJ whole genome shotgun (WGS) entry which is preliminary data.</text>
</comment>
<evidence type="ECO:0000313" key="4">
    <source>
        <dbReference type="EMBL" id="CAE8690176.1"/>
    </source>
</evidence>
<feature type="non-terminal residue" evidence="4">
    <location>
        <position position="1"/>
    </location>
</feature>
<feature type="compositionally biased region" description="Basic and acidic residues" evidence="1">
    <location>
        <begin position="106"/>
        <end position="125"/>
    </location>
</feature>
<name>A0A813K4V2_POLGL</name>
<keyword evidence="6" id="KW-1185">Reference proteome</keyword>
<reference evidence="4" key="1">
    <citation type="submission" date="2021-02" db="EMBL/GenBank/DDBJ databases">
        <authorList>
            <person name="Dougan E. K."/>
            <person name="Rhodes N."/>
            <person name="Thang M."/>
            <person name="Chan C."/>
        </authorList>
    </citation>
    <scope>NUCLEOTIDE SEQUENCE</scope>
</reference>
<dbReference type="OrthoDB" id="290877at2759"/>
<organism evidence="4 5">
    <name type="scientific">Polarella glacialis</name>
    <name type="common">Dinoflagellate</name>
    <dbReference type="NCBI Taxonomy" id="89957"/>
    <lineage>
        <taxon>Eukaryota</taxon>
        <taxon>Sar</taxon>
        <taxon>Alveolata</taxon>
        <taxon>Dinophyceae</taxon>
        <taxon>Suessiales</taxon>
        <taxon>Suessiaceae</taxon>
        <taxon>Polarella</taxon>
    </lineage>
</organism>
<feature type="region of interest" description="Disordered" evidence="1">
    <location>
        <begin position="50"/>
        <end position="91"/>
    </location>
</feature>
<accession>A0A813K4V2</accession>
<sequence>MSIAVQKQIKENSSSVSEFLTDLHRWTEDQTKEERRRDIRVVAQKKGVAEAQKISEAIAPPSKDEPAVSKDELQEGIKRDQNSMPQYYSDWDRYNPETEVEKIEDQAFEDQKAEKLARQAERDTILDEMAIQGDGDRTRTSKARPRVKINVRRSGRRVSPVDLAAPRKEEANRLFSAGRYRE</sequence>
<evidence type="ECO:0000313" key="2">
    <source>
        <dbReference type="EMBL" id="CAE8604555.1"/>
    </source>
</evidence>
<gene>
    <name evidence="2" type="ORF">PGLA1383_LOCUS22711</name>
    <name evidence="3" type="ORF">PGLA1383_LOCUS40182</name>
    <name evidence="4" type="ORF">PGLA2088_LOCUS26830</name>
</gene>
<feature type="region of interest" description="Disordered" evidence="1">
    <location>
        <begin position="106"/>
        <end position="182"/>
    </location>
</feature>
<proteinExistence type="predicted"/>